<protein>
    <recommendedName>
        <fullName evidence="4">phosphoglycolate phosphatase</fullName>
        <ecNumber evidence="4">3.1.3.18</ecNumber>
    </recommendedName>
</protein>
<dbReference type="InterPro" id="IPR023198">
    <property type="entry name" value="PGP-like_dom2"/>
</dbReference>
<evidence type="ECO:0000256" key="1">
    <source>
        <dbReference type="ARBA" id="ARBA00000830"/>
    </source>
</evidence>
<dbReference type="AlphaFoldDB" id="A0A1T5M3Y6"/>
<evidence type="ECO:0000256" key="3">
    <source>
        <dbReference type="ARBA" id="ARBA00006171"/>
    </source>
</evidence>
<dbReference type="EC" id="3.1.3.18" evidence="4"/>
<dbReference type="GO" id="GO:0008967">
    <property type="term" value="F:phosphoglycolate phosphatase activity"/>
    <property type="evidence" value="ECO:0007669"/>
    <property type="project" value="UniProtKB-EC"/>
</dbReference>
<dbReference type="Proteomes" id="UP000190961">
    <property type="component" value="Unassembled WGS sequence"/>
</dbReference>
<organism evidence="5 6">
    <name type="scientific">Ohtaekwangia koreensis</name>
    <dbReference type="NCBI Taxonomy" id="688867"/>
    <lineage>
        <taxon>Bacteria</taxon>
        <taxon>Pseudomonadati</taxon>
        <taxon>Bacteroidota</taxon>
        <taxon>Cytophagia</taxon>
        <taxon>Cytophagales</taxon>
        <taxon>Fulvivirgaceae</taxon>
        <taxon>Ohtaekwangia</taxon>
    </lineage>
</organism>
<evidence type="ECO:0000256" key="2">
    <source>
        <dbReference type="ARBA" id="ARBA00004818"/>
    </source>
</evidence>
<comment type="pathway">
    <text evidence="2">Organic acid metabolism; glycolate biosynthesis; glycolate from 2-phosphoglycolate: step 1/1.</text>
</comment>
<proteinExistence type="inferred from homology"/>
<dbReference type="SFLD" id="SFLDS00003">
    <property type="entry name" value="Haloacid_Dehalogenase"/>
    <property type="match status" value="1"/>
</dbReference>
<evidence type="ECO:0000313" key="6">
    <source>
        <dbReference type="Proteomes" id="UP000190961"/>
    </source>
</evidence>
<accession>A0A1T5M3Y6</accession>
<dbReference type="PANTHER" id="PTHR43434">
    <property type="entry name" value="PHOSPHOGLYCOLATE PHOSPHATASE"/>
    <property type="match status" value="1"/>
</dbReference>
<dbReference type="SUPFAM" id="SSF56784">
    <property type="entry name" value="HAD-like"/>
    <property type="match status" value="1"/>
</dbReference>
<sequence length="211" mass="24705">MTDFTKYKAIFWDFDGVLMDSMPVRDRGFQLVLASYPDQEVEQLLVYHRQNGGLSRYVKFRHFFEVIRRETITEPEVLTLAEEFSQVMRKELLNIELLIHDSIAFIKENYQDYKMHVVSGSDQNELRYLCQQLQLDGYFISIHGSPTPKKQLVADLLKEFEYPSETVAFIGDSINDWEAASSNRVDFFGYNNVQMKGLGVDYINSFTSYDR</sequence>
<name>A0A1T5M3Y6_9BACT</name>
<dbReference type="Pfam" id="PF00702">
    <property type="entry name" value="Hydrolase"/>
    <property type="match status" value="1"/>
</dbReference>
<dbReference type="InterPro" id="IPR050155">
    <property type="entry name" value="HAD-like_hydrolase_sf"/>
</dbReference>
<dbReference type="RefSeq" id="WP_079688867.1">
    <property type="nucleotide sequence ID" value="NZ_FUZU01000003.1"/>
</dbReference>
<dbReference type="InterPro" id="IPR036412">
    <property type="entry name" value="HAD-like_sf"/>
</dbReference>
<dbReference type="Gene3D" id="3.40.50.1000">
    <property type="entry name" value="HAD superfamily/HAD-like"/>
    <property type="match status" value="1"/>
</dbReference>
<dbReference type="GO" id="GO:0006281">
    <property type="term" value="P:DNA repair"/>
    <property type="evidence" value="ECO:0007669"/>
    <property type="project" value="TreeGrafter"/>
</dbReference>
<evidence type="ECO:0000256" key="4">
    <source>
        <dbReference type="ARBA" id="ARBA00013078"/>
    </source>
</evidence>
<comment type="catalytic activity">
    <reaction evidence="1">
        <text>2-phosphoglycolate + H2O = glycolate + phosphate</text>
        <dbReference type="Rhea" id="RHEA:14369"/>
        <dbReference type="ChEBI" id="CHEBI:15377"/>
        <dbReference type="ChEBI" id="CHEBI:29805"/>
        <dbReference type="ChEBI" id="CHEBI:43474"/>
        <dbReference type="ChEBI" id="CHEBI:58033"/>
        <dbReference type="EC" id="3.1.3.18"/>
    </reaction>
</comment>
<dbReference type="OrthoDB" id="9807630at2"/>
<reference evidence="5 6" key="1">
    <citation type="submission" date="2017-02" db="EMBL/GenBank/DDBJ databases">
        <authorList>
            <person name="Peterson S.W."/>
        </authorList>
    </citation>
    <scope>NUCLEOTIDE SEQUENCE [LARGE SCALE GENOMIC DNA]</scope>
    <source>
        <strain evidence="5 6">DSM 25262</strain>
    </source>
</reference>
<evidence type="ECO:0000313" key="5">
    <source>
        <dbReference type="EMBL" id="SKC82971.1"/>
    </source>
</evidence>
<dbReference type="CDD" id="cd01427">
    <property type="entry name" value="HAD_like"/>
    <property type="match status" value="1"/>
</dbReference>
<dbReference type="EMBL" id="FUZU01000003">
    <property type="protein sequence ID" value="SKC82971.1"/>
    <property type="molecule type" value="Genomic_DNA"/>
</dbReference>
<dbReference type="SFLD" id="SFLDG01129">
    <property type="entry name" value="C1.5:_HAD__Beta-PGM__Phosphata"/>
    <property type="match status" value="1"/>
</dbReference>
<dbReference type="Gene3D" id="1.10.150.240">
    <property type="entry name" value="Putative phosphatase, domain 2"/>
    <property type="match status" value="1"/>
</dbReference>
<dbReference type="PANTHER" id="PTHR43434:SF1">
    <property type="entry name" value="PHOSPHOGLYCOLATE PHOSPHATASE"/>
    <property type="match status" value="1"/>
</dbReference>
<gene>
    <name evidence="5" type="ORF">SAMN05660236_4332</name>
</gene>
<dbReference type="InterPro" id="IPR023214">
    <property type="entry name" value="HAD_sf"/>
</dbReference>
<comment type="similarity">
    <text evidence="3">Belongs to the HAD-like hydrolase superfamily. CbbY/CbbZ/Gph/YieH family.</text>
</comment>
<keyword evidence="6" id="KW-1185">Reference proteome</keyword>
<dbReference type="GO" id="GO:0005829">
    <property type="term" value="C:cytosol"/>
    <property type="evidence" value="ECO:0007669"/>
    <property type="project" value="TreeGrafter"/>
</dbReference>
<dbReference type="STRING" id="688867.SAMN05660236_4332"/>